<dbReference type="EMBL" id="KQ981145">
    <property type="protein sequence ID" value="KYN09119.1"/>
    <property type="molecule type" value="Genomic_DNA"/>
</dbReference>
<sequence length="437" mass="51255">MEEKDKNSIRNDTISILNNGQTKSIDNDKSLFKGKSKLIEEFISNNSNILITKADKGNTTVILNLTDYNEKMNNTLADRDTYKLLNKDPLNKLSIEIRNHLIHLKNKKYIEQDVYKRLLVTDPIYFRYVDDILLALPYNQIEHTLKLFNEQHNRIKFTVEENEEGGENFLDITIKVKNGRIIFDLYKKPTWSGRYLNFHSNHPITHKKGIVISLLDRIIFLSHPSFHTNSIIDMIDTLLNNGYPLEFLFSTINNRIKSLMHNIEHKTMNNNDFSDNGIRKFVSLPYVSNLTEKFKHIYDKYNINIAYKPTNSLSTFIKTGKDRLNKMDNSHLVYKINCLNCECSYVGQTKRKLKTRIKEHRADINRSNGPSVVSQHRIEYNHDMDWDGVEILDLEPFFCKRSISEMVHIKKQKRGLNEQKDTEKLPNAYLPIMHNKS</sequence>
<dbReference type="PANTHER" id="PTHR21301:SF10">
    <property type="entry name" value="REVERSE TRANSCRIPTASE DOMAIN-CONTAINING PROTEIN"/>
    <property type="match status" value="1"/>
</dbReference>
<gene>
    <name evidence="2" type="ORF">ALC57_18750</name>
</gene>
<dbReference type="InterPro" id="IPR058912">
    <property type="entry name" value="HTH_animal"/>
</dbReference>
<proteinExistence type="predicted"/>
<feature type="domain" description="Helix-turn-helix" evidence="1">
    <location>
        <begin position="194"/>
        <end position="253"/>
    </location>
</feature>
<dbReference type="Proteomes" id="UP000078492">
    <property type="component" value="Unassembled WGS sequence"/>
</dbReference>
<evidence type="ECO:0000313" key="3">
    <source>
        <dbReference type="Proteomes" id="UP000078492"/>
    </source>
</evidence>
<organism evidence="2 3">
    <name type="scientific">Trachymyrmex cornetzi</name>
    <dbReference type="NCBI Taxonomy" id="471704"/>
    <lineage>
        <taxon>Eukaryota</taxon>
        <taxon>Metazoa</taxon>
        <taxon>Ecdysozoa</taxon>
        <taxon>Arthropoda</taxon>
        <taxon>Hexapoda</taxon>
        <taxon>Insecta</taxon>
        <taxon>Pterygota</taxon>
        <taxon>Neoptera</taxon>
        <taxon>Endopterygota</taxon>
        <taxon>Hymenoptera</taxon>
        <taxon>Apocrita</taxon>
        <taxon>Aculeata</taxon>
        <taxon>Formicoidea</taxon>
        <taxon>Formicidae</taxon>
        <taxon>Myrmicinae</taxon>
        <taxon>Trachymyrmex</taxon>
    </lineage>
</organism>
<dbReference type="STRING" id="471704.A0A151IRD8"/>
<accession>A0A151IRD8</accession>
<dbReference type="Pfam" id="PF26215">
    <property type="entry name" value="HTH_animal"/>
    <property type="match status" value="1"/>
</dbReference>
<protein>
    <recommendedName>
        <fullName evidence="1">Helix-turn-helix domain-containing protein</fullName>
    </recommendedName>
</protein>
<evidence type="ECO:0000259" key="1">
    <source>
        <dbReference type="Pfam" id="PF26215"/>
    </source>
</evidence>
<name>A0A151IRD8_9HYME</name>
<dbReference type="AlphaFoldDB" id="A0A151IRD8"/>
<dbReference type="PANTHER" id="PTHR21301">
    <property type="entry name" value="REVERSE TRANSCRIPTASE"/>
    <property type="match status" value="1"/>
</dbReference>
<dbReference type="CDD" id="cd10442">
    <property type="entry name" value="GIY-YIG_PLEs"/>
    <property type="match status" value="1"/>
</dbReference>
<evidence type="ECO:0000313" key="2">
    <source>
        <dbReference type="EMBL" id="KYN09119.1"/>
    </source>
</evidence>
<keyword evidence="3" id="KW-1185">Reference proteome</keyword>
<reference evidence="2 3" key="1">
    <citation type="submission" date="2015-09" db="EMBL/GenBank/DDBJ databases">
        <title>Trachymyrmex cornetzi WGS genome.</title>
        <authorList>
            <person name="Nygaard S."/>
            <person name="Hu H."/>
            <person name="Boomsma J."/>
            <person name="Zhang G."/>
        </authorList>
    </citation>
    <scope>NUCLEOTIDE SEQUENCE [LARGE SCALE GENOMIC DNA]</scope>
    <source>
        <strain evidence="2">Tcor2-1</strain>
        <tissue evidence="2">Whole body</tissue>
    </source>
</reference>